<dbReference type="SUPFAM" id="SSF53335">
    <property type="entry name" value="S-adenosyl-L-methionine-dependent methyltransferases"/>
    <property type="match status" value="1"/>
</dbReference>
<keyword evidence="1" id="KW-0489">Methyltransferase</keyword>
<dbReference type="STRING" id="296587.C1FDM3"/>
<dbReference type="PANTHER" id="PTHR21008">
    <property type="entry name" value="S-ADENOSYLMETHIONINE SENSOR UPSTREAM OF MTORC1-RELATED"/>
    <property type="match status" value="1"/>
</dbReference>
<dbReference type="PANTHER" id="PTHR21008:SF1">
    <property type="entry name" value="25S RRNA (ADENINE(2142)-N(1))-METHYLTRANSFERASE"/>
    <property type="match status" value="1"/>
</dbReference>
<dbReference type="GeneID" id="8250087"/>
<dbReference type="eggNOG" id="ENOG502REJX">
    <property type="taxonomic scope" value="Eukaryota"/>
</dbReference>
<keyword evidence="2" id="KW-0808">Transferase</keyword>
<protein>
    <submittedName>
        <fullName evidence="4">Uncharacterized protein</fullName>
    </submittedName>
</protein>
<dbReference type="EMBL" id="CP001574">
    <property type="protein sequence ID" value="ACO68414.1"/>
    <property type="molecule type" value="Genomic_DNA"/>
</dbReference>
<gene>
    <name evidence="4" type="ORF">MICPUN_55112</name>
</gene>
<dbReference type="RefSeq" id="XP_002507156.1">
    <property type="nucleotide sequence ID" value="XM_002507110.1"/>
</dbReference>
<dbReference type="Gene3D" id="3.40.50.150">
    <property type="entry name" value="Vaccinia Virus protein VP39"/>
    <property type="match status" value="1"/>
</dbReference>
<evidence type="ECO:0000256" key="1">
    <source>
        <dbReference type="ARBA" id="ARBA00022603"/>
    </source>
</evidence>
<dbReference type="AlphaFoldDB" id="C1FDM3"/>
<dbReference type="OrthoDB" id="5954793at2759"/>
<sequence length="255" mass="28766">MGNVTCIPILCRPFVKKSLKRARKVTTAFHNIHRQLENISAHGSKVHKHLSFVKQTDGVHLRRELDGLGGRQAYQEASVLTTTRHRTCKWVFAMITRLGLRPGKQSPPLRLLEVGAVNTQLMSVPWLAHPKIDQVDFFDLEPASTYDVVVLSMVLNCVPSPFKRGRMLALAKRHLKLGGHFFLMARPQIPRRCLENSPFCTSNFLEQLLFALGLKVLKLKRSPKVVFVCAKRVAGLHSSQLSDDFAVCCEEEDFA</sequence>
<accession>C1FDM3</accession>
<keyword evidence="5" id="KW-1185">Reference proteome</keyword>
<dbReference type="GO" id="GO:0016433">
    <property type="term" value="F:rRNA (adenine) methyltransferase activity"/>
    <property type="evidence" value="ECO:0007669"/>
    <property type="project" value="TreeGrafter"/>
</dbReference>
<keyword evidence="3" id="KW-0949">S-adenosyl-L-methionine</keyword>
<dbReference type="InterPro" id="IPR029063">
    <property type="entry name" value="SAM-dependent_MTases_sf"/>
</dbReference>
<dbReference type="InterPro" id="IPR021867">
    <property type="entry name" value="Bmt2/SAMTOR"/>
</dbReference>
<dbReference type="Proteomes" id="UP000002009">
    <property type="component" value="Chromosome 1"/>
</dbReference>
<name>C1FDM3_MICCC</name>
<dbReference type="KEGG" id="mis:MICPUN_55112"/>
<dbReference type="OMA" id="KFLDVRA"/>
<dbReference type="InParanoid" id="C1FDM3"/>
<evidence type="ECO:0000256" key="2">
    <source>
        <dbReference type="ARBA" id="ARBA00022679"/>
    </source>
</evidence>
<dbReference type="GO" id="GO:0005730">
    <property type="term" value="C:nucleolus"/>
    <property type="evidence" value="ECO:0007669"/>
    <property type="project" value="TreeGrafter"/>
</dbReference>
<organism evidence="4 5">
    <name type="scientific">Micromonas commoda (strain RCC299 / NOUM17 / CCMP2709)</name>
    <name type="common">Picoplanktonic green alga</name>
    <dbReference type="NCBI Taxonomy" id="296587"/>
    <lineage>
        <taxon>Eukaryota</taxon>
        <taxon>Viridiplantae</taxon>
        <taxon>Chlorophyta</taxon>
        <taxon>Mamiellophyceae</taxon>
        <taxon>Mamiellales</taxon>
        <taxon>Mamiellaceae</taxon>
        <taxon>Micromonas</taxon>
    </lineage>
</organism>
<evidence type="ECO:0000313" key="4">
    <source>
        <dbReference type="EMBL" id="ACO68414.1"/>
    </source>
</evidence>
<evidence type="ECO:0000256" key="3">
    <source>
        <dbReference type="ARBA" id="ARBA00022691"/>
    </source>
</evidence>
<evidence type="ECO:0000313" key="5">
    <source>
        <dbReference type="Proteomes" id="UP000002009"/>
    </source>
</evidence>
<reference evidence="4 5" key="1">
    <citation type="journal article" date="2009" name="Science">
        <title>Green evolution and dynamic adaptations revealed by genomes of the marine picoeukaryotes Micromonas.</title>
        <authorList>
            <person name="Worden A.Z."/>
            <person name="Lee J.H."/>
            <person name="Mock T."/>
            <person name="Rouze P."/>
            <person name="Simmons M.P."/>
            <person name="Aerts A.L."/>
            <person name="Allen A.E."/>
            <person name="Cuvelier M.L."/>
            <person name="Derelle E."/>
            <person name="Everett M.V."/>
            <person name="Foulon E."/>
            <person name="Grimwood J."/>
            <person name="Gundlach H."/>
            <person name="Henrissat B."/>
            <person name="Napoli C."/>
            <person name="McDonald S.M."/>
            <person name="Parker M.S."/>
            <person name="Rombauts S."/>
            <person name="Salamov A."/>
            <person name="Von Dassow P."/>
            <person name="Badger J.H."/>
            <person name="Coutinho P.M."/>
            <person name="Demir E."/>
            <person name="Dubchak I."/>
            <person name="Gentemann C."/>
            <person name="Eikrem W."/>
            <person name="Gready J.E."/>
            <person name="John U."/>
            <person name="Lanier W."/>
            <person name="Lindquist E.A."/>
            <person name="Lucas S."/>
            <person name="Mayer K.F."/>
            <person name="Moreau H."/>
            <person name="Not F."/>
            <person name="Otillar R."/>
            <person name="Panaud O."/>
            <person name="Pangilinan J."/>
            <person name="Paulsen I."/>
            <person name="Piegu B."/>
            <person name="Poliakov A."/>
            <person name="Robbens S."/>
            <person name="Schmutz J."/>
            <person name="Toulza E."/>
            <person name="Wyss T."/>
            <person name="Zelensky A."/>
            <person name="Zhou K."/>
            <person name="Armbrust E.V."/>
            <person name="Bhattacharya D."/>
            <person name="Goodenough U.W."/>
            <person name="Van de Peer Y."/>
            <person name="Grigoriev I.V."/>
        </authorList>
    </citation>
    <scope>NUCLEOTIDE SEQUENCE [LARGE SCALE GENOMIC DNA]</scope>
    <source>
        <strain evidence="5">RCC299 / NOUM17</strain>
    </source>
</reference>
<dbReference type="Pfam" id="PF11968">
    <property type="entry name" value="Bmt2"/>
    <property type="match status" value="1"/>
</dbReference>
<proteinExistence type="predicted"/>